<dbReference type="Pfam" id="PF17125">
    <property type="entry name" value="Methyltr_RsmF_N"/>
    <property type="match status" value="1"/>
</dbReference>
<evidence type="ECO:0000256" key="1">
    <source>
        <dbReference type="ARBA" id="ARBA00004604"/>
    </source>
</evidence>
<dbReference type="Gene3D" id="3.40.50.150">
    <property type="entry name" value="Vaccinia Virus protein VP39"/>
    <property type="match status" value="1"/>
</dbReference>
<dbReference type="Gene3D" id="3.30.70.1170">
    <property type="entry name" value="Sun protein, domain 3"/>
    <property type="match status" value="1"/>
</dbReference>
<dbReference type="GO" id="GO:0000470">
    <property type="term" value="P:maturation of LSU-rRNA"/>
    <property type="evidence" value="ECO:0007669"/>
    <property type="project" value="TreeGrafter"/>
</dbReference>
<evidence type="ECO:0000256" key="6">
    <source>
        <dbReference type="ARBA" id="ARBA00022679"/>
    </source>
</evidence>
<evidence type="ECO:0000313" key="19">
    <source>
        <dbReference type="Proteomes" id="UP001642409"/>
    </source>
</evidence>
<dbReference type="AlphaFoldDB" id="A0AA86U5G6"/>
<feature type="binding site" evidence="10">
    <location>
        <begin position="228"/>
        <end position="234"/>
    </location>
    <ligand>
        <name>S-adenosyl-L-methionine</name>
        <dbReference type="ChEBI" id="CHEBI:59789"/>
    </ligand>
</feature>
<dbReference type="EMBL" id="CAXDID020000175">
    <property type="protein sequence ID" value="CAL6048400.1"/>
    <property type="molecule type" value="Genomic_DNA"/>
</dbReference>
<name>A0AA86U5G6_9EUKA</name>
<feature type="binding site" evidence="10">
    <location>
        <position position="252"/>
    </location>
    <ligand>
        <name>S-adenosyl-L-methionine</name>
        <dbReference type="ChEBI" id="CHEBI:59789"/>
    </ligand>
</feature>
<protein>
    <submittedName>
        <fullName evidence="14">Nucleolar protein NOP2</fullName>
    </submittedName>
    <submittedName>
        <fullName evidence="16">Nucleolar_protein NOP2</fullName>
    </submittedName>
</protein>
<evidence type="ECO:0000256" key="11">
    <source>
        <dbReference type="SAM" id="MobiDB-lite"/>
    </source>
</evidence>
<dbReference type="PANTHER" id="PTHR22807:SF30">
    <property type="entry name" value="28S RRNA (CYTOSINE(4447)-C(5))-METHYLTRANSFERASE-RELATED"/>
    <property type="match status" value="1"/>
</dbReference>
<dbReference type="Pfam" id="PF01189">
    <property type="entry name" value="Methyltr_RsmB-F"/>
    <property type="match status" value="1"/>
</dbReference>
<evidence type="ECO:0000256" key="4">
    <source>
        <dbReference type="ARBA" id="ARBA00022517"/>
    </source>
</evidence>
<dbReference type="SUPFAM" id="SSF53335">
    <property type="entry name" value="S-adenosyl-L-methionine-dependent methyltransferases"/>
    <property type="match status" value="1"/>
</dbReference>
<comment type="subcellular location">
    <subcellularLocation>
        <location evidence="1">Nucleus</location>
        <location evidence="1">Nucleolus</location>
    </subcellularLocation>
</comment>
<evidence type="ECO:0000256" key="8">
    <source>
        <dbReference type="ARBA" id="ARBA00022884"/>
    </source>
</evidence>
<evidence type="ECO:0000256" key="2">
    <source>
        <dbReference type="ARBA" id="ARBA00007494"/>
    </source>
</evidence>
<dbReference type="InterPro" id="IPR011023">
    <property type="entry name" value="Nop2p"/>
</dbReference>
<keyword evidence="7 10" id="KW-0949">S-adenosyl-L-methionine</keyword>
<dbReference type="Proteomes" id="UP001642409">
    <property type="component" value="Unassembled WGS sequence"/>
</dbReference>
<feature type="region of interest" description="Disordered" evidence="11">
    <location>
        <begin position="23"/>
        <end position="73"/>
    </location>
</feature>
<dbReference type="GO" id="GO:0070475">
    <property type="term" value="P:rRNA base methylation"/>
    <property type="evidence" value="ECO:0007669"/>
    <property type="project" value="TreeGrafter"/>
</dbReference>
<dbReference type="GO" id="GO:0009383">
    <property type="term" value="F:rRNA (cytosine-C5-)-methyltransferase activity"/>
    <property type="evidence" value="ECO:0007669"/>
    <property type="project" value="TreeGrafter"/>
</dbReference>
<dbReference type="PRINTS" id="PR02012">
    <property type="entry name" value="RCMTNOP2"/>
</dbReference>
<comment type="caution">
    <text evidence="14">The sequence shown here is derived from an EMBL/GenBank/DDBJ whole genome shotgun (WGS) entry which is preliminary data.</text>
</comment>
<feature type="compositionally biased region" description="Basic and acidic residues" evidence="11">
    <location>
        <begin position="42"/>
        <end position="53"/>
    </location>
</feature>
<dbReference type="GO" id="GO:0005730">
    <property type="term" value="C:nucleolus"/>
    <property type="evidence" value="ECO:0007669"/>
    <property type="project" value="UniProtKB-SubCell"/>
</dbReference>
<dbReference type="InterPro" id="IPR023267">
    <property type="entry name" value="RCMT"/>
</dbReference>
<keyword evidence="9" id="KW-0539">Nucleus</keyword>
<dbReference type="GO" id="GO:0003723">
    <property type="term" value="F:RNA binding"/>
    <property type="evidence" value="ECO:0007669"/>
    <property type="project" value="UniProtKB-UniRule"/>
</dbReference>
<evidence type="ECO:0000313" key="13">
    <source>
        <dbReference type="EMBL" id="CAI9917873.1"/>
    </source>
</evidence>
<evidence type="ECO:0000313" key="14">
    <source>
        <dbReference type="EMBL" id="CAI9931093.1"/>
    </source>
</evidence>
<reference evidence="14" key="1">
    <citation type="submission" date="2023-06" db="EMBL/GenBank/DDBJ databases">
        <authorList>
            <person name="Kurt Z."/>
        </authorList>
    </citation>
    <scope>NUCLEOTIDE SEQUENCE</scope>
</reference>
<evidence type="ECO:0000259" key="12">
    <source>
        <dbReference type="PROSITE" id="PS51686"/>
    </source>
</evidence>
<feature type="domain" description="SAM-dependent MTase RsmB/NOP-type" evidence="12">
    <location>
        <begin position="137"/>
        <end position="422"/>
    </location>
</feature>
<evidence type="ECO:0000256" key="3">
    <source>
        <dbReference type="ARBA" id="ARBA00022490"/>
    </source>
</evidence>
<keyword evidence="19" id="KW-1185">Reference proteome</keyword>
<evidence type="ECO:0000256" key="9">
    <source>
        <dbReference type="ARBA" id="ARBA00023242"/>
    </source>
</evidence>
<dbReference type="EMBL" id="CATOUU010000143">
    <property type="protein sequence ID" value="CAI9917873.1"/>
    <property type="molecule type" value="Genomic_DNA"/>
</dbReference>
<reference evidence="16 19" key="2">
    <citation type="submission" date="2024-07" db="EMBL/GenBank/DDBJ databases">
        <authorList>
            <person name="Akdeniz Z."/>
        </authorList>
    </citation>
    <scope>NUCLEOTIDE SEQUENCE [LARGE SCALE GENOMIC DNA]</scope>
</reference>
<dbReference type="NCBIfam" id="TIGR00446">
    <property type="entry name" value="nop2p"/>
    <property type="match status" value="1"/>
</dbReference>
<proteinExistence type="inferred from homology"/>
<evidence type="ECO:0000256" key="7">
    <source>
        <dbReference type="ARBA" id="ARBA00022691"/>
    </source>
</evidence>
<dbReference type="InterPro" id="IPR031341">
    <property type="entry name" value="Methyltr_RsmF_N"/>
</dbReference>
<dbReference type="EMBL" id="CATOUU010000471">
    <property type="protein sequence ID" value="CAI9931093.1"/>
    <property type="molecule type" value="Genomic_DNA"/>
</dbReference>
<sequence>MSLFARSAKAKIVDEAPAKIQLDLSSDSSEELDELQNLQNQEEQHEAEAKEDQAEPQADQTTYDPRTDTAETPEQMKQRIARVQYVLSNFNAQRNKNISRVSYIEILKHDVCELYGYAPETAEILLGLFGPEEFVQFVQSCEQPRPVTIRVNTLRLKRKELAALLVPKGVELEPISWCHEALTVFKSQVPIGATPEYLRGYYMPQDAASLLPVLALKPKENEKILDMAAAPGGKSTHICQLMKNSGVLICNDASEKRILGLQSNLSRMGCTNAIVVNYDGQDIPFNNFDRILLDAPCTGLGVISKDQRVKTSRDNNDLRRMQEIQRRLLWKALDILNADPKAPRLVCYSTCSVSVAENEAVVDYVIRERGDCQIVDMGLDIGKPGFKNFKGTQFVHGIDKARRFYPHIHNVQGFFVCLIQKKPGMKCKREYGKASE</sequence>
<evidence type="ECO:0000313" key="16">
    <source>
        <dbReference type="EMBL" id="CAL6030582.1"/>
    </source>
</evidence>
<dbReference type="PANTHER" id="PTHR22807">
    <property type="entry name" value="NOP2 YEAST -RELATED NOL1/NOP2/FMU SUN DOMAIN-CONTAINING"/>
    <property type="match status" value="1"/>
</dbReference>
<dbReference type="EMBL" id="CATOUU010000688">
    <property type="protein sequence ID" value="CAI9941246.1"/>
    <property type="molecule type" value="Genomic_DNA"/>
</dbReference>
<feature type="active site" description="Nucleophile" evidence="10">
    <location>
        <position position="351"/>
    </location>
</feature>
<dbReference type="EMBL" id="CAXDID020000389">
    <property type="protein sequence ID" value="CAL6085923.1"/>
    <property type="molecule type" value="Genomic_DNA"/>
</dbReference>
<evidence type="ECO:0000256" key="5">
    <source>
        <dbReference type="ARBA" id="ARBA00022603"/>
    </source>
</evidence>
<keyword evidence="8 10" id="KW-0694">RNA-binding</keyword>
<dbReference type="PROSITE" id="PS51686">
    <property type="entry name" value="SAM_MT_RSMB_NOP"/>
    <property type="match status" value="1"/>
</dbReference>
<dbReference type="PRINTS" id="PR02008">
    <property type="entry name" value="RCMTFAMILY"/>
</dbReference>
<dbReference type="InterPro" id="IPR001678">
    <property type="entry name" value="MeTrfase_RsmB-F_NOP2_dom"/>
</dbReference>
<keyword evidence="3" id="KW-0963">Cytoplasm</keyword>
<dbReference type="InterPro" id="IPR049560">
    <property type="entry name" value="MeTrfase_RsmB-F_NOP2_cat"/>
</dbReference>
<evidence type="ECO:0000313" key="18">
    <source>
        <dbReference type="EMBL" id="CAL6085923.1"/>
    </source>
</evidence>
<evidence type="ECO:0000256" key="10">
    <source>
        <dbReference type="PROSITE-ProRule" id="PRU01023"/>
    </source>
</evidence>
<comment type="similarity">
    <text evidence="2 10">Belongs to the class I-like SAM-binding methyltransferase superfamily. RsmB/NOP family.</text>
</comment>
<dbReference type="PROSITE" id="PS01153">
    <property type="entry name" value="NOL1_NOP2_SUN"/>
    <property type="match status" value="1"/>
</dbReference>
<evidence type="ECO:0000313" key="15">
    <source>
        <dbReference type="EMBL" id="CAI9941246.1"/>
    </source>
</evidence>
<keyword evidence="5 10" id="KW-0489">Methyltransferase</keyword>
<keyword evidence="4" id="KW-0690">Ribosome biogenesis</keyword>
<dbReference type="InterPro" id="IPR029063">
    <property type="entry name" value="SAM-dependent_MTases_sf"/>
</dbReference>
<evidence type="ECO:0000313" key="17">
    <source>
        <dbReference type="EMBL" id="CAL6048400.1"/>
    </source>
</evidence>
<feature type="binding site" evidence="10">
    <location>
        <position position="279"/>
    </location>
    <ligand>
        <name>S-adenosyl-L-methionine</name>
        <dbReference type="ChEBI" id="CHEBI:59789"/>
    </ligand>
</feature>
<dbReference type="InterPro" id="IPR023273">
    <property type="entry name" value="RCMT_NOP2"/>
</dbReference>
<organism evidence="14">
    <name type="scientific">Hexamita inflata</name>
    <dbReference type="NCBI Taxonomy" id="28002"/>
    <lineage>
        <taxon>Eukaryota</taxon>
        <taxon>Metamonada</taxon>
        <taxon>Diplomonadida</taxon>
        <taxon>Hexamitidae</taxon>
        <taxon>Hexamitinae</taxon>
        <taxon>Hexamita</taxon>
    </lineage>
</organism>
<gene>
    <name evidence="14" type="ORF">HINF_LOCUS18738</name>
    <name evidence="15" type="ORF">HINF_LOCUS28891</name>
    <name evidence="16" type="ORF">HINF_LOCUS33459</name>
    <name evidence="17" type="ORF">HINF_LOCUS42672</name>
    <name evidence="13" type="ORF">HINF_LOCUS5518</name>
    <name evidence="18" type="ORF">HINF_LOCUS62913</name>
</gene>
<feature type="binding site" evidence="10">
    <location>
        <position position="294"/>
    </location>
    <ligand>
        <name>S-adenosyl-L-methionine</name>
        <dbReference type="ChEBI" id="CHEBI:59789"/>
    </ligand>
</feature>
<dbReference type="InterPro" id="IPR018314">
    <property type="entry name" value="RsmB/NOL1/NOP2-like_CS"/>
</dbReference>
<accession>A0AA86U5G6</accession>
<keyword evidence="6 10" id="KW-0808">Transferase</keyword>
<dbReference type="EMBL" id="CAXDID020000116">
    <property type="protein sequence ID" value="CAL6030582.1"/>
    <property type="molecule type" value="Genomic_DNA"/>
</dbReference>